<dbReference type="KEGG" id="bgoe:IFJ75_08445"/>
<reference evidence="2" key="1">
    <citation type="submission" date="2020-09" db="EMBL/GenBank/DDBJ databases">
        <title>Brevundimonas sp. LVF2 isolated from a puddle in Goettingen, Germany.</title>
        <authorList>
            <person name="Friedrich I."/>
            <person name="Klassen A."/>
            <person name="Hannes N."/>
            <person name="Schneider D."/>
            <person name="Hertel R."/>
            <person name="Daniel R."/>
        </authorList>
    </citation>
    <scope>NUCLEOTIDE SEQUENCE</scope>
    <source>
        <strain evidence="2">LVF2</strain>
    </source>
</reference>
<gene>
    <name evidence="2" type="ORF">IFJ75_08445</name>
</gene>
<protein>
    <submittedName>
        <fullName evidence="2">Uncharacterized protein</fullName>
    </submittedName>
</protein>
<dbReference type="EMBL" id="CP062222">
    <property type="protein sequence ID" value="QTC92857.1"/>
    <property type="molecule type" value="Genomic_DNA"/>
</dbReference>
<keyword evidence="3" id="KW-1185">Reference proteome</keyword>
<feature type="region of interest" description="Disordered" evidence="1">
    <location>
        <begin position="37"/>
        <end position="65"/>
    </location>
</feature>
<evidence type="ECO:0000313" key="2">
    <source>
        <dbReference type="EMBL" id="QTC92857.1"/>
    </source>
</evidence>
<feature type="region of interest" description="Disordered" evidence="1">
    <location>
        <begin position="1"/>
        <end position="23"/>
    </location>
</feature>
<dbReference type="Proteomes" id="UP000663918">
    <property type="component" value="Chromosome"/>
</dbReference>
<proteinExistence type="predicted"/>
<name>A0A975C789_9CAUL</name>
<dbReference type="RefSeq" id="WP_207932137.1">
    <property type="nucleotide sequence ID" value="NZ_CP062222.1"/>
</dbReference>
<sequence>MTRSDKPMATGLVVGGLGGPEDQLLEDGQEEVFAREEIEGGRVEHHTGEDDAGRTQDPRTEQGDR</sequence>
<accession>A0A975C789</accession>
<dbReference type="AlphaFoldDB" id="A0A975C789"/>
<evidence type="ECO:0000313" key="3">
    <source>
        <dbReference type="Proteomes" id="UP000663918"/>
    </source>
</evidence>
<evidence type="ECO:0000256" key="1">
    <source>
        <dbReference type="SAM" id="MobiDB-lite"/>
    </source>
</evidence>
<organism evidence="2 3">
    <name type="scientific">Brevundimonas goettingensis</name>
    <dbReference type="NCBI Taxonomy" id="2774190"/>
    <lineage>
        <taxon>Bacteria</taxon>
        <taxon>Pseudomonadati</taxon>
        <taxon>Pseudomonadota</taxon>
        <taxon>Alphaproteobacteria</taxon>
        <taxon>Caulobacterales</taxon>
        <taxon>Caulobacteraceae</taxon>
        <taxon>Brevundimonas</taxon>
    </lineage>
</organism>